<feature type="transmembrane region" description="Helical" evidence="1">
    <location>
        <begin position="12"/>
        <end position="36"/>
    </location>
</feature>
<protein>
    <submittedName>
        <fullName evidence="2">DUF2834 domain-containing protein</fullName>
    </submittedName>
</protein>
<evidence type="ECO:0000256" key="1">
    <source>
        <dbReference type="SAM" id="Phobius"/>
    </source>
</evidence>
<feature type="transmembrane region" description="Helical" evidence="1">
    <location>
        <begin position="57"/>
        <end position="78"/>
    </location>
</feature>
<keyword evidence="1" id="KW-0472">Membrane</keyword>
<evidence type="ECO:0000313" key="3">
    <source>
        <dbReference type="Proteomes" id="UP001464891"/>
    </source>
</evidence>
<dbReference type="InterPro" id="IPR021362">
    <property type="entry name" value="DUF2834"/>
</dbReference>
<comment type="caution">
    <text evidence="2">The sequence shown here is derived from an EMBL/GenBank/DDBJ whole genome shotgun (WGS) entry which is preliminary data.</text>
</comment>
<dbReference type="RefSeq" id="WP_190442849.1">
    <property type="nucleotide sequence ID" value="NZ_JAMPKM010000047.1"/>
</dbReference>
<feature type="transmembrane region" description="Helical" evidence="1">
    <location>
        <begin position="90"/>
        <end position="111"/>
    </location>
</feature>
<dbReference type="Proteomes" id="UP001464891">
    <property type="component" value="Unassembled WGS sequence"/>
</dbReference>
<organism evidence="2 3">
    <name type="scientific">Trichocoleus desertorum GB2-A4</name>
    <dbReference type="NCBI Taxonomy" id="2933944"/>
    <lineage>
        <taxon>Bacteria</taxon>
        <taxon>Bacillati</taxon>
        <taxon>Cyanobacteriota</taxon>
        <taxon>Cyanophyceae</taxon>
        <taxon>Leptolyngbyales</taxon>
        <taxon>Trichocoleusaceae</taxon>
        <taxon>Trichocoleus</taxon>
    </lineage>
</organism>
<proteinExistence type="predicted"/>
<name>A0ABV0JGF7_9CYAN</name>
<gene>
    <name evidence="2" type="ORF">NC998_27445</name>
</gene>
<keyword evidence="3" id="KW-1185">Reference proteome</keyword>
<sequence>MLKATNLPTTHVFSGIKVLYLILTIAGSIAPWFWLLQDPSALLSPSFFLHQAFANNIAAGLTTDLLISAIAFFWFVWIELNRLNIPRAWIILYIGLTFGVGLSCSLPFFLYRREQLLERTV</sequence>
<keyword evidence="1" id="KW-0812">Transmembrane</keyword>
<keyword evidence="1" id="KW-1133">Transmembrane helix</keyword>
<dbReference type="Pfam" id="PF11196">
    <property type="entry name" value="DUF2834"/>
    <property type="match status" value="1"/>
</dbReference>
<dbReference type="EMBL" id="JAMPKM010000047">
    <property type="protein sequence ID" value="MEP0820826.1"/>
    <property type="molecule type" value="Genomic_DNA"/>
</dbReference>
<evidence type="ECO:0000313" key="2">
    <source>
        <dbReference type="EMBL" id="MEP0820826.1"/>
    </source>
</evidence>
<accession>A0ABV0JGF7</accession>
<reference evidence="2 3" key="1">
    <citation type="submission" date="2022-04" db="EMBL/GenBank/DDBJ databases">
        <title>Positive selection, recombination, and allopatry shape intraspecific diversity of widespread and dominant cyanobacteria.</title>
        <authorList>
            <person name="Wei J."/>
            <person name="Shu W."/>
            <person name="Hu C."/>
        </authorList>
    </citation>
    <scope>NUCLEOTIDE SEQUENCE [LARGE SCALE GENOMIC DNA]</scope>
    <source>
        <strain evidence="2 3">GB2-A4</strain>
    </source>
</reference>